<organism evidence="13 16">
    <name type="scientific">Clupea harengus</name>
    <name type="common">Atlantic herring</name>
    <dbReference type="NCBI Taxonomy" id="7950"/>
    <lineage>
        <taxon>Eukaryota</taxon>
        <taxon>Metazoa</taxon>
        <taxon>Chordata</taxon>
        <taxon>Craniata</taxon>
        <taxon>Vertebrata</taxon>
        <taxon>Euteleostomi</taxon>
        <taxon>Actinopterygii</taxon>
        <taxon>Neopterygii</taxon>
        <taxon>Teleostei</taxon>
        <taxon>Clupei</taxon>
        <taxon>Clupeiformes</taxon>
        <taxon>Clupeoidei</taxon>
        <taxon>Clupeidae</taxon>
        <taxon>Clupea</taxon>
    </lineage>
</organism>
<feature type="transmembrane region" description="Helical" evidence="12">
    <location>
        <begin position="331"/>
        <end position="356"/>
    </location>
</feature>
<feature type="transmembrane region" description="Helical" evidence="12">
    <location>
        <begin position="416"/>
        <end position="435"/>
    </location>
</feature>
<dbReference type="GO" id="GO:0016918">
    <property type="term" value="F:retinal binding"/>
    <property type="evidence" value="ECO:0007669"/>
    <property type="project" value="UniProtKB-KW"/>
</dbReference>
<feature type="transmembrane region" description="Helical" evidence="12">
    <location>
        <begin position="272"/>
        <end position="298"/>
    </location>
</feature>
<dbReference type="RefSeq" id="XP_031420686.1">
    <property type="nucleotide sequence ID" value="XM_031564826.2"/>
</dbReference>
<evidence type="ECO:0000256" key="1">
    <source>
        <dbReference type="ARBA" id="ARBA00004651"/>
    </source>
</evidence>
<dbReference type="Proteomes" id="UP000515152">
    <property type="component" value="Chromosome 3"/>
</dbReference>
<dbReference type="CTD" id="64220"/>
<evidence type="ECO:0000256" key="11">
    <source>
        <dbReference type="SAM" id="MobiDB-lite"/>
    </source>
</evidence>
<protein>
    <recommendedName>
        <fullName evidence="2">Receptor for retinol uptake STRA6</fullName>
    </recommendedName>
</protein>
<keyword evidence="4" id="KW-1003">Cell membrane</keyword>
<evidence type="ECO:0000256" key="3">
    <source>
        <dbReference type="ARBA" id="ARBA00022448"/>
    </source>
</evidence>
<feature type="transmembrane region" description="Helical" evidence="12">
    <location>
        <begin position="185"/>
        <end position="204"/>
    </location>
</feature>
<feature type="transmembrane region" description="Helical" evidence="12">
    <location>
        <begin position="147"/>
        <end position="165"/>
    </location>
</feature>
<evidence type="ECO:0000256" key="7">
    <source>
        <dbReference type="ARBA" id="ARBA00022989"/>
    </source>
</evidence>
<dbReference type="GO" id="GO:0060090">
    <property type="term" value="F:molecular adaptor activity"/>
    <property type="evidence" value="ECO:0007669"/>
    <property type="project" value="Ensembl"/>
</dbReference>
<feature type="transmembrane region" description="Helical" evidence="12">
    <location>
        <begin position="88"/>
        <end position="106"/>
    </location>
</feature>
<feature type="transmembrane region" description="Helical" evidence="12">
    <location>
        <begin position="38"/>
        <end position="58"/>
    </location>
</feature>
<evidence type="ECO:0000313" key="17">
    <source>
        <dbReference type="RefSeq" id="XP_031420686.1"/>
    </source>
</evidence>
<gene>
    <name evidence="14 15 16 17" type="primary">stra6</name>
</gene>
<keyword evidence="10 14" id="KW-0675">Receptor</keyword>
<keyword evidence="8" id="KW-0683">Retinol-binding</keyword>
<dbReference type="GO" id="GO:0071939">
    <property type="term" value="P:vitamin A import into cell"/>
    <property type="evidence" value="ECO:0007669"/>
    <property type="project" value="TreeGrafter"/>
</dbReference>
<name>A0A6P8FA61_CLUHA</name>
<accession>A0A6P8FA61</accession>
<evidence type="ECO:0000313" key="14">
    <source>
        <dbReference type="RefSeq" id="XP_031420682.1"/>
    </source>
</evidence>
<keyword evidence="9 12" id="KW-0472">Membrane</keyword>
<feature type="compositionally biased region" description="Basic and acidic residues" evidence="11">
    <location>
        <begin position="640"/>
        <end position="664"/>
    </location>
</feature>
<dbReference type="GO" id="GO:0019841">
    <property type="term" value="F:retinol binding"/>
    <property type="evidence" value="ECO:0007669"/>
    <property type="project" value="UniProtKB-KW"/>
</dbReference>
<comment type="subcellular location">
    <subcellularLocation>
        <location evidence="1">Cell membrane</location>
        <topology evidence="1">Multi-pass membrane protein</topology>
    </subcellularLocation>
</comment>
<dbReference type="OrthoDB" id="9939815at2759"/>
<dbReference type="GO" id="GO:0043009">
    <property type="term" value="P:chordate embryonic development"/>
    <property type="evidence" value="ECO:0007669"/>
    <property type="project" value="Ensembl"/>
</dbReference>
<feature type="region of interest" description="Disordered" evidence="11">
    <location>
        <begin position="629"/>
        <end position="664"/>
    </location>
</feature>
<dbReference type="GO" id="GO:0005886">
    <property type="term" value="C:plasma membrane"/>
    <property type="evidence" value="ECO:0007669"/>
    <property type="project" value="UniProtKB-SubCell"/>
</dbReference>
<dbReference type="RefSeq" id="XP_031420684.1">
    <property type="nucleotide sequence ID" value="XM_031564824.2"/>
</dbReference>
<keyword evidence="7 12" id="KW-1133">Transmembrane helix</keyword>
<feature type="transmembrane region" description="Helical" evidence="12">
    <location>
        <begin position="121"/>
        <end position="140"/>
    </location>
</feature>
<evidence type="ECO:0000256" key="9">
    <source>
        <dbReference type="ARBA" id="ARBA00023136"/>
    </source>
</evidence>
<dbReference type="GeneTree" id="ENSGT00940000153246"/>
<evidence type="ECO:0000256" key="4">
    <source>
        <dbReference type="ARBA" id="ARBA00022475"/>
    </source>
</evidence>
<dbReference type="AlphaFoldDB" id="A0A6P8FA61"/>
<dbReference type="Pfam" id="PF14752">
    <property type="entry name" value="RBP_receptor"/>
    <property type="match status" value="1"/>
</dbReference>
<dbReference type="GO" id="GO:0005516">
    <property type="term" value="F:calmodulin binding"/>
    <property type="evidence" value="ECO:0007669"/>
    <property type="project" value="Ensembl"/>
</dbReference>
<reference evidence="14 15" key="1">
    <citation type="submission" date="2025-04" db="UniProtKB">
        <authorList>
            <consortium name="RefSeq"/>
        </authorList>
    </citation>
    <scope>IDENTIFICATION</scope>
</reference>
<dbReference type="RefSeq" id="XP_031420685.1">
    <property type="nucleotide sequence ID" value="XM_031564825.2"/>
</dbReference>
<keyword evidence="5 12" id="KW-0812">Transmembrane</keyword>
<evidence type="ECO:0000256" key="5">
    <source>
        <dbReference type="ARBA" id="ARBA00022692"/>
    </source>
</evidence>
<dbReference type="PANTHER" id="PTHR21444:SF16">
    <property type="entry name" value="RECEPTOR FOR RETINOL UPTAKE STRA6"/>
    <property type="match status" value="1"/>
</dbReference>
<evidence type="ECO:0000313" key="13">
    <source>
        <dbReference type="Proteomes" id="UP000515152"/>
    </source>
</evidence>
<keyword evidence="6" id="KW-0845">Vitamin A</keyword>
<dbReference type="RefSeq" id="XP_031420682.1">
    <property type="nucleotide sequence ID" value="XM_031564822.2"/>
</dbReference>
<dbReference type="InterPro" id="IPR026612">
    <property type="entry name" value="STRA6-like"/>
</dbReference>
<proteinExistence type="predicted"/>
<feature type="transmembrane region" description="Helical" evidence="12">
    <location>
        <begin position="486"/>
        <end position="507"/>
    </location>
</feature>
<evidence type="ECO:0000256" key="10">
    <source>
        <dbReference type="ARBA" id="ARBA00023170"/>
    </source>
</evidence>
<evidence type="ECO:0000256" key="2">
    <source>
        <dbReference type="ARBA" id="ARBA00014411"/>
    </source>
</evidence>
<evidence type="ECO:0000256" key="12">
    <source>
        <dbReference type="SAM" id="Phobius"/>
    </source>
</evidence>
<dbReference type="GeneID" id="105892395"/>
<keyword evidence="3" id="KW-0813">Transport</keyword>
<dbReference type="PANTHER" id="PTHR21444">
    <property type="entry name" value="COILED-COIL DOMAIN-CONTAINING PROTEIN 180"/>
    <property type="match status" value="1"/>
</dbReference>
<dbReference type="GO" id="GO:0042802">
    <property type="term" value="F:identical protein binding"/>
    <property type="evidence" value="ECO:0007669"/>
    <property type="project" value="Ensembl"/>
</dbReference>
<feature type="transmembrane region" description="Helical" evidence="12">
    <location>
        <begin position="441"/>
        <end position="465"/>
    </location>
</feature>
<dbReference type="KEGG" id="char:105892395"/>
<dbReference type="GO" id="GO:0038023">
    <property type="term" value="F:signaling receptor activity"/>
    <property type="evidence" value="ECO:0007669"/>
    <property type="project" value="InterPro"/>
</dbReference>
<evidence type="ECO:0000256" key="8">
    <source>
        <dbReference type="ARBA" id="ARBA00023072"/>
    </source>
</evidence>
<evidence type="ECO:0000313" key="15">
    <source>
        <dbReference type="RefSeq" id="XP_031420684.1"/>
    </source>
</evidence>
<evidence type="ECO:0000313" key="16">
    <source>
        <dbReference type="RefSeq" id="XP_031420685.1"/>
    </source>
</evidence>
<sequence length="664" mass="75195">MSTGDQEYYNYDWYENAVPTKPPKEIIPPCDPTADDRLYHTCIAAVSLVIMLVLAVLARRKKVDDNLRGISGLLSPVNFLDHTQHKGLAVAVYGVLFCKVFGLGITPNPLPFVKDSPHREYWMILALVYYPALYYPLLACGTLHSQVGYVLGSLLSWSHFGVLVWQKVDCPKTPEIYKYYALFTSLPQIACLAFLSFQYPLLLFKGLRGSDKNNTSEDLMSSYYKDYVKKILKKKKPSKTSASKPNVFERLTDAIKSYIYTPEDVFRFPLKLAISVVVAFISLYQMAVLLVSCVVPTLQIVRRGVDEDIAFLLAGFNIVLSEDRAEVVKIVIYYMWCLEVCYISAITLSCLVNLAMLMRSMVLHRSNLRGLYRGDVYTVYSCQRSIRPSRPALVCWMGYTSYQAAVICLSMTIQTLVFFICLTFAVFLVIIPVLYGQNLMLFHIIAHMWPFWLMLFLAVLVQHLAARFMFIKKVSGTRDLHNRGSLFLMTYLLFPVNVLLGVLLGIWRVVITALFNIIHLGRMDISLLNRNVEAFDPSYRCYAHYLKIEVSQSHPVMKAFCGLLLQTYGGGAGPRTRDAEEGIQLVQQEKKQNKVSSARRARGHWQLLYTLVNNPSLVASRKHFQRQSSESFLNGTLNRAGKDGSRKEGGVKEASKEAESASSN</sequence>
<dbReference type="GO" id="GO:0034632">
    <property type="term" value="F:retinol transmembrane transporter activity"/>
    <property type="evidence" value="ECO:0007669"/>
    <property type="project" value="InterPro"/>
</dbReference>
<keyword evidence="13" id="KW-1185">Reference proteome</keyword>
<evidence type="ECO:0000256" key="6">
    <source>
        <dbReference type="ARBA" id="ARBA00022893"/>
    </source>
</evidence>